<organism evidence="12 13">
    <name type="scientific">Methanosarcina barkeri 227</name>
    <dbReference type="NCBI Taxonomy" id="1434106"/>
    <lineage>
        <taxon>Archaea</taxon>
        <taxon>Methanobacteriati</taxon>
        <taxon>Methanobacteriota</taxon>
        <taxon>Stenosarchaea group</taxon>
        <taxon>Methanomicrobia</taxon>
        <taxon>Methanosarcinales</taxon>
        <taxon>Methanosarcinaceae</taxon>
        <taxon>Methanosarcina</taxon>
    </lineage>
</organism>
<dbReference type="Gene3D" id="1.10.3470.10">
    <property type="entry name" value="ABC transporter involved in vitamin B12 uptake, BtuC"/>
    <property type="match status" value="1"/>
</dbReference>
<dbReference type="AlphaFoldDB" id="A0A0E3LPQ5"/>
<evidence type="ECO:0000313" key="12">
    <source>
        <dbReference type="EMBL" id="AKB56931.1"/>
    </source>
</evidence>
<gene>
    <name evidence="12" type="ORF">MSBR2_0415</name>
</gene>
<dbReference type="PANTHER" id="PTHR30472">
    <property type="entry name" value="FERRIC ENTEROBACTIN TRANSPORT SYSTEM PERMEASE PROTEIN"/>
    <property type="match status" value="1"/>
</dbReference>
<evidence type="ECO:0000256" key="7">
    <source>
        <dbReference type="ARBA" id="ARBA00023136"/>
    </source>
</evidence>
<dbReference type="RefSeq" id="WP_048117064.1">
    <property type="nucleotide sequence ID" value="NZ_CP009530.1"/>
</dbReference>
<evidence type="ECO:0000256" key="1">
    <source>
        <dbReference type="ARBA" id="ARBA00004651"/>
    </source>
</evidence>
<evidence type="ECO:0000256" key="6">
    <source>
        <dbReference type="ARBA" id="ARBA00022989"/>
    </source>
</evidence>
<feature type="transmembrane region" description="Helical" evidence="11">
    <location>
        <begin position="305"/>
        <end position="322"/>
    </location>
</feature>
<dbReference type="SUPFAM" id="SSF81345">
    <property type="entry name" value="ABC transporter involved in vitamin B12 uptake, BtuC"/>
    <property type="match status" value="1"/>
</dbReference>
<keyword evidence="7 11" id="KW-0472">Membrane</keyword>
<dbReference type="InterPro" id="IPR037294">
    <property type="entry name" value="ABC_BtuC-like"/>
</dbReference>
<reference evidence="12 13" key="1">
    <citation type="submission" date="2014-07" db="EMBL/GenBank/DDBJ databases">
        <title>Methanogenic archaea and the global carbon cycle.</title>
        <authorList>
            <person name="Henriksen J.R."/>
            <person name="Luke J."/>
            <person name="Reinhart S."/>
            <person name="Benedict M.N."/>
            <person name="Youngblut N.D."/>
            <person name="Metcalf M.E."/>
            <person name="Whitaker R.J."/>
            <person name="Metcalf W.W."/>
        </authorList>
    </citation>
    <scope>NUCLEOTIDE SEQUENCE [LARGE SCALE GENOMIC DNA]</scope>
    <source>
        <strain evidence="12 13">227</strain>
    </source>
</reference>
<dbReference type="HOGENOM" id="CLU_013016_0_1_2"/>
<feature type="transmembrane region" description="Helical" evidence="11">
    <location>
        <begin position="275"/>
        <end position="293"/>
    </location>
</feature>
<evidence type="ECO:0000256" key="8">
    <source>
        <dbReference type="ARBA" id="ARBA00053891"/>
    </source>
</evidence>
<evidence type="ECO:0000256" key="4">
    <source>
        <dbReference type="ARBA" id="ARBA00022475"/>
    </source>
</evidence>
<dbReference type="InterPro" id="IPR000522">
    <property type="entry name" value="ABC_transptr_permease_BtuC"/>
</dbReference>
<evidence type="ECO:0000313" key="13">
    <source>
        <dbReference type="Proteomes" id="UP000033079"/>
    </source>
</evidence>
<dbReference type="Proteomes" id="UP000033079">
    <property type="component" value="Chromosome"/>
</dbReference>
<comment type="similarity">
    <text evidence="2">Belongs to the binding-protein-dependent transport system permease family. FecCD subfamily.</text>
</comment>
<dbReference type="PATRIC" id="fig|1434106.5.peg.500"/>
<evidence type="ECO:0000256" key="2">
    <source>
        <dbReference type="ARBA" id="ARBA00007935"/>
    </source>
</evidence>
<name>A0A0E3LPQ5_METBA</name>
<feature type="transmembrane region" description="Helical" evidence="11">
    <location>
        <begin position="149"/>
        <end position="169"/>
    </location>
</feature>
<keyword evidence="6 11" id="KW-1133">Transmembrane helix</keyword>
<dbReference type="EMBL" id="CP009530">
    <property type="protein sequence ID" value="AKB56931.1"/>
    <property type="molecule type" value="Genomic_DNA"/>
</dbReference>
<feature type="transmembrane region" description="Helical" evidence="11">
    <location>
        <begin position="196"/>
        <end position="214"/>
    </location>
</feature>
<evidence type="ECO:0000256" key="9">
    <source>
        <dbReference type="ARBA" id="ARBA00064420"/>
    </source>
</evidence>
<comment type="subunit">
    <text evidence="9">The complex is composed of two ATP-binding proteins (BtuD), two transmembrane proteins (BtuC) and a solute-binding protein (BtuF).</text>
</comment>
<comment type="subcellular location">
    <subcellularLocation>
        <location evidence="1">Cell membrane</location>
        <topology evidence="1">Multi-pass membrane protein</topology>
    </subcellularLocation>
</comment>
<dbReference type="CDD" id="cd06550">
    <property type="entry name" value="TM_ABC_iron-siderophores_like"/>
    <property type="match status" value="1"/>
</dbReference>
<proteinExistence type="inferred from homology"/>
<feature type="transmembrane region" description="Helical" evidence="11">
    <location>
        <begin position="234"/>
        <end position="263"/>
    </location>
</feature>
<keyword evidence="3" id="KW-0813">Transport</keyword>
<dbReference type="FunFam" id="1.10.3470.10:FF:000001">
    <property type="entry name" value="Vitamin B12 ABC transporter permease BtuC"/>
    <property type="match status" value="1"/>
</dbReference>
<dbReference type="GeneID" id="24845262"/>
<evidence type="ECO:0000256" key="3">
    <source>
        <dbReference type="ARBA" id="ARBA00022448"/>
    </source>
</evidence>
<keyword evidence="5 11" id="KW-0812">Transmembrane</keyword>
<dbReference type="GO" id="GO:0033214">
    <property type="term" value="P:siderophore-iron import into cell"/>
    <property type="evidence" value="ECO:0007669"/>
    <property type="project" value="TreeGrafter"/>
</dbReference>
<evidence type="ECO:0000256" key="5">
    <source>
        <dbReference type="ARBA" id="ARBA00022692"/>
    </source>
</evidence>
<evidence type="ECO:0000256" key="10">
    <source>
        <dbReference type="ARBA" id="ARBA00071366"/>
    </source>
</evidence>
<dbReference type="KEGG" id="mbar:MSBR2_0415"/>
<feature type="transmembrane region" description="Helical" evidence="11">
    <location>
        <begin position="107"/>
        <end position="137"/>
    </location>
</feature>
<feature type="transmembrane region" description="Helical" evidence="11">
    <location>
        <begin position="66"/>
        <end position="87"/>
    </location>
</feature>
<feature type="transmembrane region" description="Helical" evidence="11">
    <location>
        <begin position="18"/>
        <end position="45"/>
    </location>
</feature>
<dbReference type="GO" id="GO:0005886">
    <property type="term" value="C:plasma membrane"/>
    <property type="evidence" value="ECO:0007669"/>
    <property type="project" value="UniProtKB-SubCell"/>
</dbReference>
<dbReference type="GO" id="GO:0022857">
    <property type="term" value="F:transmembrane transporter activity"/>
    <property type="evidence" value="ECO:0007669"/>
    <property type="project" value="InterPro"/>
</dbReference>
<protein>
    <recommendedName>
        <fullName evidence="10">Cobalamin import system permease protein BtuC</fullName>
    </recommendedName>
</protein>
<keyword evidence="4" id="KW-1003">Cell membrane</keyword>
<comment type="function">
    <text evidence="8">Required for corrinoid utilization. Probably part of the ABC transporter complex BtuCDF involved in cobalamin (vitamin B12) import. Probably involved in the translocation of the substrate across the membrane.</text>
</comment>
<dbReference type="PANTHER" id="PTHR30472:SF25">
    <property type="entry name" value="ABC TRANSPORTER PERMEASE PROTEIN MJ0876-RELATED"/>
    <property type="match status" value="1"/>
</dbReference>
<evidence type="ECO:0000256" key="11">
    <source>
        <dbReference type="SAM" id="Phobius"/>
    </source>
</evidence>
<sequence length="328" mass="35279">MGNIRALHTTISVTSYRWVLIIILIAIAVISAIVCTFIGPSNICGIQVMETSKMSLILTQIRLPRVITSFIVGGGLAAAGAAMQGLFRNPLADPYVIGTSSGGALGAAISLVIFHSFLLPFAAFCGACSSTIIVYIICRQNGKVAVETLLLSGIAVSLFCSAMLSFLMYKSGNDLHQIMFWLMGGLWNTTWDKVRIGLLIIPAIGILLFTVRELDILSLGDDEASSLGVNTERIKIVLLAITSFITGIAVSLSGSIGFIGLIVPHMVRSISGSSFRFLLPISSLAGGIILMWADTLTRTFMNDMPVGIITAFFGAPFFIYLIRRRMWT</sequence>
<accession>A0A0E3LPQ5</accession>
<dbReference type="Pfam" id="PF01032">
    <property type="entry name" value="FecCD"/>
    <property type="match status" value="1"/>
</dbReference>